<gene>
    <name evidence="4" type="ORF">CYJ96_01150</name>
    <name evidence="5" type="ORF">NCTC10465_01018</name>
</gene>
<dbReference type="SUPFAM" id="SSF47226">
    <property type="entry name" value="Histidine-containing phosphotransfer domain, HPT domain"/>
    <property type="match status" value="1"/>
</dbReference>
<keyword evidence="2" id="KW-0597">Phosphoprotein</keyword>
<dbReference type="InterPro" id="IPR036641">
    <property type="entry name" value="HPT_dom_sf"/>
</dbReference>
<dbReference type="PROSITE" id="PS50894">
    <property type="entry name" value="HPT"/>
    <property type="match status" value="1"/>
</dbReference>
<dbReference type="GO" id="GO:0000160">
    <property type="term" value="P:phosphorelay signal transduction system"/>
    <property type="evidence" value="ECO:0007669"/>
    <property type="project" value="UniProtKB-KW"/>
</dbReference>
<keyword evidence="1" id="KW-0902">Two-component regulatory system</keyword>
<dbReference type="KEGG" id="mos:AXE82_02265"/>
<dbReference type="SMART" id="SM00073">
    <property type="entry name" value="HPT"/>
    <property type="match status" value="1"/>
</dbReference>
<feature type="modified residue" description="Phosphohistidine" evidence="2">
    <location>
        <position position="58"/>
    </location>
</feature>
<dbReference type="RefSeq" id="WP_062330911.1">
    <property type="nucleotide sequence ID" value="NZ_CBCRZU010000011.1"/>
</dbReference>
<dbReference type="EMBL" id="UGPY01000001">
    <property type="protein sequence ID" value="STY97237.1"/>
    <property type="molecule type" value="Genomic_DNA"/>
</dbReference>
<evidence type="ECO:0000313" key="7">
    <source>
        <dbReference type="Proteomes" id="UP000255230"/>
    </source>
</evidence>
<organism evidence="4 6">
    <name type="scientific">Faucicola osloensis</name>
    <name type="common">Moraxella osloensis</name>
    <dbReference type="NCBI Taxonomy" id="34062"/>
    <lineage>
        <taxon>Bacteria</taxon>
        <taxon>Pseudomonadati</taxon>
        <taxon>Pseudomonadota</taxon>
        <taxon>Gammaproteobacteria</taxon>
        <taxon>Moraxellales</taxon>
        <taxon>Moraxellaceae</taxon>
        <taxon>Faucicola</taxon>
    </lineage>
</organism>
<dbReference type="CDD" id="cd00088">
    <property type="entry name" value="HPT"/>
    <property type="match status" value="1"/>
</dbReference>
<dbReference type="Gene3D" id="1.20.120.160">
    <property type="entry name" value="HPT domain"/>
    <property type="match status" value="1"/>
</dbReference>
<evidence type="ECO:0000259" key="3">
    <source>
        <dbReference type="PROSITE" id="PS50894"/>
    </source>
</evidence>
<dbReference type="AlphaFoldDB" id="A0A0X8K5M2"/>
<dbReference type="GeneID" id="35778234"/>
<feature type="domain" description="HPt" evidence="3">
    <location>
        <begin position="19"/>
        <end position="112"/>
    </location>
</feature>
<name>A0A0X8K5M2_FAUOS</name>
<protein>
    <submittedName>
        <fullName evidence="4">Hpt domain-containing protein</fullName>
    </submittedName>
    <submittedName>
        <fullName evidence="5">TMAO reductase sytem sensor TorS</fullName>
    </submittedName>
</protein>
<reference evidence="5 7" key="2">
    <citation type="submission" date="2018-06" db="EMBL/GenBank/DDBJ databases">
        <authorList>
            <consortium name="Pathogen Informatics"/>
            <person name="Doyle S."/>
        </authorList>
    </citation>
    <scope>NUCLEOTIDE SEQUENCE [LARGE SCALE GENOMIC DNA]</scope>
    <source>
        <strain evidence="5 7">NCTC10465</strain>
    </source>
</reference>
<evidence type="ECO:0000313" key="6">
    <source>
        <dbReference type="Proteomes" id="UP000234914"/>
    </source>
</evidence>
<accession>A0A0X8K5M2</accession>
<reference evidence="4 6" key="1">
    <citation type="submission" date="2017-12" db="EMBL/GenBank/DDBJ databases">
        <title>Phylogenetic diversity of female urinary microbiome.</title>
        <authorList>
            <person name="Thomas-White K."/>
            <person name="Wolfe A.J."/>
        </authorList>
    </citation>
    <scope>NUCLEOTIDE SEQUENCE [LARGE SCALE GENOMIC DNA]</scope>
    <source>
        <strain evidence="4 6">UMB0416</strain>
    </source>
</reference>
<sequence>MTQPSHISLPQFEELRALLDEDFVDLMHTYMQDSLQRLSEMETAYANLDNRLGYNAAHGLKGASSNLGATELTELCYKLQEICRTGHIHQHEQLIEEIKAECHAVNDQIQSLIA</sequence>
<evidence type="ECO:0000256" key="1">
    <source>
        <dbReference type="ARBA" id="ARBA00023012"/>
    </source>
</evidence>
<proteinExistence type="predicted"/>
<evidence type="ECO:0000256" key="2">
    <source>
        <dbReference type="PROSITE-ProRule" id="PRU00110"/>
    </source>
</evidence>
<dbReference type="InterPro" id="IPR008207">
    <property type="entry name" value="Sig_transdc_His_kin_Hpt_dom"/>
</dbReference>
<dbReference type="Pfam" id="PF01627">
    <property type="entry name" value="Hpt"/>
    <property type="match status" value="1"/>
</dbReference>
<evidence type="ECO:0000313" key="5">
    <source>
        <dbReference type="EMBL" id="STY97237.1"/>
    </source>
</evidence>
<dbReference type="EMBL" id="PKJS01000001">
    <property type="protein sequence ID" value="PKZ69981.1"/>
    <property type="molecule type" value="Genomic_DNA"/>
</dbReference>
<evidence type="ECO:0000313" key="4">
    <source>
        <dbReference type="EMBL" id="PKZ69981.1"/>
    </source>
</evidence>
<dbReference type="GO" id="GO:0004672">
    <property type="term" value="F:protein kinase activity"/>
    <property type="evidence" value="ECO:0007669"/>
    <property type="project" value="UniProtKB-ARBA"/>
</dbReference>
<keyword evidence="7" id="KW-1185">Reference proteome</keyword>
<dbReference type="Proteomes" id="UP000255230">
    <property type="component" value="Unassembled WGS sequence"/>
</dbReference>
<dbReference type="Proteomes" id="UP000234914">
    <property type="component" value="Unassembled WGS sequence"/>
</dbReference>